<sequence>MSATSPALEPAHGFALLWTTDALRIQHAGRDFELRDGDLAIIDRSLPLACDGGPGWSARLLELGDRRIGARIDDRQRFVGVPMDGGSDLAMVVKRLWLMLEDTARLQLGRSEPGDDLVEARLIEILTDLAARLAAQVVDIRLTSHDAATIERAQVLIAAHLSDPDFGVAELAALMRVSARHLSSLFARVNTTTSHAILTARLTLARRLLVDPVNARRPISSVAHACGFDDQSYFARCFRREIGMTPRRFRAEGQDS</sequence>
<evidence type="ECO:0000259" key="4">
    <source>
        <dbReference type="PROSITE" id="PS01124"/>
    </source>
</evidence>
<dbReference type="EMBL" id="JAUUDS010000003">
    <property type="protein sequence ID" value="MDP1027257.1"/>
    <property type="molecule type" value="Genomic_DNA"/>
</dbReference>
<dbReference type="PANTHER" id="PTHR46796:SF6">
    <property type="entry name" value="ARAC SUBFAMILY"/>
    <property type="match status" value="1"/>
</dbReference>
<reference evidence="5 6" key="1">
    <citation type="submission" date="2023-07" db="EMBL/GenBank/DDBJ databases">
        <authorList>
            <person name="Kim M.K."/>
        </authorList>
    </citation>
    <scope>NUCLEOTIDE SEQUENCE [LARGE SCALE GENOMIC DNA]</scope>
    <source>
        <strain evidence="5 6">KR1UV-12</strain>
    </source>
</reference>
<protein>
    <submittedName>
        <fullName evidence="5">Helix-turn-helix transcriptional regulator</fullName>
    </submittedName>
</protein>
<dbReference type="InterPro" id="IPR018060">
    <property type="entry name" value="HTH_AraC"/>
</dbReference>
<dbReference type="InterPro" id="IPR009057">
    <property type="entry name" value="Homeodomain-like_sf"/>
</dbReference>
<evidence type="ECO:0000256" key="2">
    <source>
        <dbReference type="ARBA" id="ARBA00023125"/>
    </source>
</evidence>
<organism evidence="5 6">
    <name type="scientific">Sphingomonas aurea</name>
    <dbReference type="NCBI Taxonomy" id="3063994"/>
    <lineage>
        <taxon>Bacteria</taxon>
        <taxon>Pseudomonadati</taxon>
        <taxon>Pseudomonadota</taxon>
        <taxon>Alphaproteobacteria</taxon>
        <taxon>Sphingomonadales</taxon>
        <taxon>Sphingomonadaceae</taxon>
        <taxon>Sphingomonas</taxon>
    </lineage>
</organism>
<evidence type="ECO:0000256" key="1">
    <source>
        <dbReference type="ARBA" id="ARBA00023015"/>
    </source>
</evidence>
<dbReference type="RefSeq" id="WP_305172969.1">
    <property type="nucleotide sequence ID" value="NZ_JAUUDS010000003.1"/>
</dbReference>
<evidence type="ECO:0000313" key="5">
    <source>
        <dbReference type="EMBL" id="MDP1027257.1"/>
    </source>
</evidence>
<feature type="domain" description="HTH araC/xylS-type" evidence="4">
    <location>
        <begin position="151"/>
        <end position="252"/>
    </location>
</feature>
<keyword evidence="6" id="KW-1185">Reference proteome</keyword>
<keyword evidence="3" id="KW-0804">Transcription</keyword>
<dbReference type="InterPro" id="IPR020449">
    <property type="entry name" value="Tscrpt_reg_AraC-type_HTH"/>
</dbReference>
<dbReference type="Gene3D" id="1.10.10.60">
    <property type="entry name" value="Homeodomain-like"/>
    <property type="match status" value="1"/>
</dbReference>
<evidence type="ECO:0000256" key="3">
    <source>
        <dbReference type="ARBA" id="ARBA00023163"/>
    </source>
</evidence>
<dbReference type="PROSITE" id="PS00041">
    <property type="entry name" value="HTH_ARAC_FAMILY_1"/>
    <property type="match status" value="1"/>
</dbReference>
<dbReference type="Proteomes" id="UP001230685">
    <property type="component" value="Unassembled WGS sequence"/>
</dbReference>
<comment type="caution">
    <text evidence="5">The sequence shown here is derived from an EMBL/GenBank/DDBJ whole genome shotgun (WGS) entry which is preliminary data.</text>
</comment>
<dbReference type="SMART" id="SM00342">
    <property type="entry name" value="HTH_ARAC"/>
    <property type="match status" value="1"/>
</dbReference>
<name>A0ABT9EJW5_9SPHN</name>
<dbReference type="PROSITE" id="PS01124">
    <property type="entry name" value="HTH_ARAC_FAMILY_2"/>
    <property type="match status" value="1"/>
</dbReference>
<evidence type="ECO:0000313" key="6">
    <source>
        <dbReference type="Proteomes" id="UP001230685"/>
    </source>
</evidence>
<keyword evidence="1" id="KW-0805">Transcription regulation</keyword>
<dbReference type="SUPFAM" id="SSF46689">
    <property type="entry name" value="Homeodomain-like"/>
    <property type="match status" value="1"/>
</dbReference>
<gene>
    <name evidence="5" type="ORF">Q5H91_08540</name>
</gene>
<accession>A0ABT9EJW5</accession>
<proteinExistence type="predicted"/>
<dbReference type="PRINTS" id="PR00032">
    <property type="entry name" value="HTHARAC"/>
</dbReference>
<dbReference type="Pfam" id="PF12833">
    <property type="entry name" value="HTH_18"/>
    <property type="match status" value="1"/>
</dbReference>
<dbReference type="InterPro" id="IPR050204">
    <property type="entry name" value="AraC_XylS_family_regulators"/>
</dbReference>
<dbReference type="PANTHER" id="PTHR46796">
    <property type="entry name" value="HTH-TYPE TRANSCRIPTIONAL ACTIVATOR RHAS-RELATED"/>
    <property type="match status" value="1"/>
</dbReference>
<dbReference type="InterPro" id="IPR018062">
    <property type="entry name" value="HTH_AraC-typ_CS"/>
</dbReference>
<keyword evidence="2" id="KW-0238">DNA-binding</keyword>